<evidence type="ECO:0000256" key="9">
    <source>
        <dbReference type="PROSITE-ProRule" id="PRU00339"/>
    </source>
</evidence>
<dbReference type="InterPro" id="IPR019734">
    <property type="entry name" value="TPR_rpt"/>
</dbReference>
<evidence type="ECO:0000256" key="1">
    <source>
        <dbReference type="ARBA" id="ARBA00004418"/>
    </source>
</evidence>
<feature type="repeat" description="TPR" evidence="9">
    <location>
        <begin position="374"/>
        <end position="407"/>
    </location>
</feature>
<keyword evidence="6" id="KW-0574">Periplasm</keyword>
<protein>
    <submittedName>
        <fullName evidence="11">Tetratricopeptide repeat protein</fullName>
    </submittedName>
</protein>
<comment type="subcellular location">
    <subcellularLocation>
        <location evidence="1">Periplasm</location>
    </subcellularLocation>
</comment>
<evidence type="ECO:0000256" key="3">
    <source>
        <dbReference type="ARBA" id="ARBA00022679"/>
    </source>
</evidence>
<keyword evidence="3" id="KW-0808">Transferase</keyword>
<keyword evidence="8" id="KW-0016">Alginate biosynthesis</keyword>
<comment type="pathway">
    <text evidence="2">Glycan biosynthesis; alginate biosynthesis.</text>
</comment>
<dbReference type="GO" id="GO:0042121">
    <property type="term" value="P:alginic acid biosynthetic process"/>
    <property type="evidence" value="ECO:0007669"/>
    <property type="project" value="UniProtKB-UniPathway"/>
</dbReference>
<evidence type="ECO:0000256" key="8">
    <source>
        <dbReference type="ARBA" id="ARBA00022841"/>
    </source>
</evidence>
<gene>
    <name evidence="11" type="ORF">D3874_16645</name>
</gene>
<feature type="domain" description="AlgX/AlgJ SGNH hydrolase-like" evidence="10">
    <location>
        <begin position="12"/>
        <end position="155"/>
    </location>
</feature>
<dbReference type="SMART" id="SM00028">
    <property type="entry name" value="TPR"/>
    <property type="match status" value="4"/>
</dbReference>
<proteinExistence type="predicted"/>
<dbReference type="Pfam" id="PF16822">
    <property type="entry name" value="ALGX"/>
    <property type="match status" value="1"/>
</dbReference>
<evidence type="ECO:0000256" key="7">
    <source>
        <dbReference type="ARBA" id="ARBA00022803"/>
    </source>
</evidence>
<dbReference type="PANTHER" id="PTHR44943:SF8">
    <property type="entry name" value="TPR REPEAT-CONTAINING PROTEIN MJ0263"/>
    <property type="match status" value="1"/>
</dbReference>
<evidence type="ECO:0000256" key="2">
    <source>
        <dbReference type="ARBA" id="ARBA00005182"/>
    </source>
</evidence>
<dbReference type="InterPro" id="IPR051685">
    <property type="entry name" value="Ycf3/AcsC/BcsC/TPR_MFPF"/>
</dbReference>
<evidence type="ECO:0000313" key="12">
    <source>
        <dbReference type="Proteomes" id="UP000284605"/>
    </source>
</evidence>
<dbReference type="AlphaFoldDB" id="A0A418WEK4"/>
<evidence type="ECO:0000256" key="5">
    <source>
        <dbReference type="ARBA" id="ARBA00022737"/>
    </source>
</evidence>
<dbReference type="GO" id="GO:0016740">
    <property type="term" value="F:transferase activity"/>
    <property type="evidence" value="ECO:0007669"/>
    <property type="project" value="UniProtKB-KW"/>
</dbReference>
<dbReference type="InterPro" id="IPR031811">
    <property type="entry name" value="ALGX/ALGJ_SGNH-like"/>
</dbReference>
<comment type="caution">
    <text evidence="11">The sequence shown here is derived from an EMBL/GenBank/DDBJ whole genome shotgun (WGS) entry which is preliminary data.</text>
</comment>
<dbReference type="RefSeq" id="WP_119779078.1">
    <property type="nucleotide sequence ID" value="NZ_QYUK01000011.1"/>
</dbReference>
<evidence type="ECO:0000313" key="11">
    <source>
        <dbReference type="EMBL" id="RJF88443.1"/>
    </source>
</evidence>
<dbReference type="PROSITE" id="PS50005">
    <property type="entry name" value="TPR"/>
    <property type="match status" value="1"/>
</dbReference>
<evidence type="ECO:0000256" key="4">
    <source>
        <dbReference type="ARBA" id="ARBA00022729"/>
    </source>
</evidence>
<evidence type="ECO:0000256" key="6">
    <source>
        <dbReference type="ARBA" id="ARBA00022764"/>
    </source>
</evidence>
<dbReference type="SUPFAM" id="SSF48452">
    <property type="entry name" value="TPR-like"/>
    <property type="match status" value="1"/>
</dbReference>
<keyword evidence="7 9" id="KW-0802">TPR repeat</keyword>
<name>A0A418WEK4_9PROT</name>
<dbReference type="Gene3D" id="1.25.40.1040">
    <property type="match status" value="1"/>
</dbReference>
<dbReference type="Proteomes" id="UP000284605">
    <property type="component" value="Unassembled WGS sequence"/>
</dbReference>
<dbReference type="GO" id="GO:0042597">
    <property type="term" value="C:periplasmic space"/>
    <property type="evidence" value="ECO:0007669"/>
    <property type="project" value="UniProtKB-SubCell"/>
</dbReference>
<organism evidence="11 12">
    <name type="scientific">Oleomonas cavernae</name>
    <dbReference type="NCBI Taxonomy" id="2320859"/>
    <lineage>
        <taxon>Bacteria</taxon>
        <taxon>Pseudomonadati</taxon>
        <taxon>Pseudomonadota</taxon>
        <taxon>Alphaproteobacteria</taxon>
        <taxon>Acetobacterales</taxon>
        <taxon>Acetobacteraceae</taxon>
        <taxon>Oleomonas</taxon>
    </lineage>
</organism>
<keyword evidence="4" id="KW-0732">Signal</keyword>
<dbReference type="EMBL" id="QYUK01000011">
    <property type="protein sequence ID" value="RJF88443.1"/>
    <property type="molecule type" value="Genomic_DNA"/>
</dbReference>
<keyword evidence="5" id="KW-0677">Repeat</keyword>
<dbReference type="Gene3D" id="1.25.40.10">
    <property type="entry name" value="Tetratricopeptide repeat domain"/>
    <property type="match status" value="1"/>
</dbReference>
<keyword evidence="12" id="KW-1185">Reference proteome</keyword>
<dbReference type="InterPro" id="IPR011990">
    <property type="entry name" value="TPR-like_helical_dom_sf"/>
</dbReference>
<dbReference type="PANTHER" id="PTHR44943">
    <property type="entry name" value="CELLULOSE SYNTHASE OPERON PROTEIN C"/>
    <property type="match status" value="1"/>
</dbReference>
<dbReference type="UniPathway" id="UPA00286"/>
<reference evidence="11 12" key="1">
    <citation type="submission" date="2018-09" db="EMBL/GenBank/DDBJ databases">
        <authorList>
            <person name="Zhu H."/>
        </authorList>
    </citation>
    <scope>NUCLEOTIDE SEQUENCE [LARGE SCALE GENOMIC DNA]</scope>
    <source>
        <strain evidence="11 12">K1W22B-8</strain>
    </source>
</reference>
<evidence type="ECO:0000259" key="10">
    <source>
        <dbReference type="Pfam" id="PF16822"/>
    </source>
</evidence>
<accession>A0A418WEK4</accession>
<sequence>MVAGTDLRFPMIEGRDGWLFLTGLPDGRQDHFAWYRDPATLSQAALRRWAVAHRRRQAKLAAMGLPPLLTVVAPEVAFVYPEQLPEGVAFDPQQSPYRRLAREFSGRELAYIAYPIATLRHARDRRPTYPPHDFHWTQWGAYIGYRALMDMVVRYLPKARVIMPAEIDWASRQMIGMLGVQLEPPPRAAQPVARIEAGQPAAQQLRIQLEYGLYMAVYDGGDPSLPSALICIDSFGVGMVPYLRRSFRRLVVMFVGNRMLFDVIEREAPDIVLLERAEFMLVPSGTDDETVDAHIIIDDLHSADPAEAAAARGVRKLIGEKKYAEAAAAAADVCAQWPAASHHYFRAAALNAAGLAGEAAAACRDALAQDPATAAIHEMLGDLLRAEGRGDEALEHYRAAITLKPAAPRPRLLAARVLQQQGRLDEAQEQVRAGLAAAPDEAFLHNELAAILHTRGEHQAAYDAVLQALSLDETNPGYWHLAATISFKLARWRESVANLERYTTLAPAQAASVEPFLAAARQAVARLNP</sequence>
<dbReference type="Pfam" id="PF14559">
    <property type="entry name" value="TPR_19"/>
    <property type="match status" value="1"/>
</dbReference>
<dbReference type="OrthoDB" id="175771at2"/>